<dbReference type="Proteomes" id="UP001158066">
    <property type="component" value="Unassembled WGS sequence"/>
</dbReference>
<dbReference type="InterPro" id="IPR029787">
    <property type="entry name" value="Nucleotide_cyclase"/>
</dbReference>
<reference evidence="3" key="1">
    <citation type="submission" date="2017-05" db="EMBL/GenBank/DDBJ databases">
        <authorList>
            <person name="Varghese N."/>
            <person name="Submissions S."/>
        </authorList>
    </citation>
    <scope>NUCLEOTIDE SEQUENCE</scope>
    <source>
        <strain evidence="3">Su22</strain>
    </source>
</reference>
<dbReference type="EMBL" id="FXUF01000004">
    <property type="protein sequence ID" value="SMP51066.1"/>
    <property type="molecule type" value="Genomic_DNA"/>
</dbReference>
<dbReference type="InterPro" id="IPR000160">
    <property type="entry name" value="GGDEF_dom"/>
</dbReference>
<dbReference type="Pfam" id="PF00990">
    <property type="entry name" value="GGDEF"/>
    <property type="match status" value="1"/>
</dbReference>
<dbReference type="InterPro" id="IPR000700">
    <property type="entry name" value="PAS-assoc_C"/>
</dbReference>
<accession>A0AA45WV21</accession>
<dbReference type="NCBIfam" id="TIGR00229">
    <property type="entry name" value="sensory_box"/>
    <property type="match status" value="1"/>
</dbReference>
<dbReference type="InterPro" id="IPR043128">
    <property type="entry name" value="Rev_trsase/Diguanyl_cyclase"/>
</dbReference>
<keyword evidence="4" id="KW-1185">Reference proteome</keyword>
<dbReference type="PANTHER" id="PTHR44757:SF2">
    <property type="entry name" value="BIOFILM ARCHITECTURE MAINTENANCE PROTEIN MBAA"/>
    <property type="match status" value="1"/>
</dbReference>
<dbReference type="AlphaFoldDB" id="A0AA45WV21"/>
<dbReference type="Pfam" id="PF13188">
    <property type="entry name" value="PAS_8"/>
    <property type="match status" value="2"/>
</dbReference>
<dbReference type="InterPro" id="IPR052155">
    <property type="entry name" value="Biofilm_reg_signaling"/>
</dbReference>
<protein>
    <submittedName>
        <fullName evidence="3">PAS domain S-box-containing protein/diguanylate cyclase (GGDEF) domain-containing protein</fullName>
    </submittedName>
</protein>
<dbReference type="InterPro" id="IPR035965">
    <property type="entry name" value="PAS-like_dom_sf"/>
</dbReference>
<proteinExistence type="predicted"/>
<dbReference type="CDD" id="cd01949">
    <property type="entry name" value="GGDEF"/>
    <property type="match status" value="1"/>
</dbReference>
<dbReference type="Gene3D" id="3.30.70.270">
    <property type="match status" value="1"/>
</dbReference>
<evidence type="ECO:0000259" key="1">
    <source>
        <dbReference type="PROSITE" id="PS50113"/>
    </source>
</evidence>
<dbReference type="PROSITE" id="PS50887">
    <property type="entry name" value="GGDEF"/>
    <property type="match status" value="1"/>
</dbReference>
<name>A0AA45WV21_9CLOT</name>
<gene>
    <name evidence="3" type="ORF">SAMN06296020_10453</name>
</gene>
<evidence type="ECO:0000313" key="3">
    <source>
        <dbReference type="EMBL" id="SMP51066.1"/>
    </source>
</evidence>
<sequence length="578" mass="65021">MSLSGQQIQHIIQEAPIAIAHHRLLVDENGLPCDYEFLSVNQAFEKMMKLPSGKITGRRMSQLFPQMAGSAFDWIAFAGEVALKGGRQVTEQPMFSDEVWHRVVAESAGDGCFTFYISEITMEKRLIAISEKLMTMPQGELDAQWVADEVRFISGAKYATFDLYRPDGRSSVTMAVSGTHGHVEKASRMLGFDLVGKVWTYEESMIERSRGAVVREGLRMKDLMDNSVPAAVIYVIEKTFGIEEMVAVSIEKDEKLIGDFILIMAKGTKLQNHNLVEIFARLVGMSLERKRIERVLKESEEKFRSFFATAPGGLTIRSVETGELLDANPAALAMSGCDTLEEMKGINEWAGPPYTMERGIEIFCQAVKEGAQRFEWLARRADGTIYWQDVLLTIVEIDGVKRALANSLDITRNKEMQREIEYLSYHDQLTGMYNRRYYEETLNRLEKEGGLPLSVVMLDVNGLKMTNDVYGHQTGDKLLRQMAQVLERVCTQGEICARIGGDEFVILLPEKDAAAAMALEEKILQAMAADNESPIPLLAAVGCATKTHEQQDVLEVLHQAERRMYQRKEAQRESLTDE</sequence>
<dbReference type="SUPFAM" id="SSF55073">
    <property type="entry name" value="Nucleotide cyclase"/>
    <property type="match status" value="1"/>
</dbReference>
<evidence type="ECO:0000313" key="4">
    <source>
        <dbReference type="Proteomes" id="UP001158066"/>
    </source>
</evidence>
<comment type="caution">
    <text evidence="3">The sequence shown here is derived from an EMBL/GenBank/DDBJ whole genome shotgun (WGS) entry which is preliminary data.</text>
</comment>
<feature type="domain" description="PAC" evidence="1">
    <location>
        <begin position="372"/>
        <end position="422"/>
    </location>
</feature>
<dbReference type="Gene3D" id="3.30.450.20">
    <property type="entry name" value="PAS domain"/>
    <property type="match status" value="2"/>
</dbReference>
<dbReference type="SMART" id="SM00267">
    <property type="entry name" value="GGDEF"/>
    <property type="match status" value="1"/>
</dbReference>
<dbReference type="NCBIfam" id="TIGR00254">
    <property type="entry name" value="GGDEF"/>
    <property type="match status" value="1"/>
</dbReference>
<dbReference type="InterPro" id="IPR000014">
    <property type="entry name" value="PAS"/>
</dbReference>
<dbReference type="RefSeq" id="WP_283408731.1">
    <property type="nucleotide sequence ID" value="NZ_FXUF01000004.1"/>
</dbReference>
<dbReference type="PROSITE" id="PS50113">
    <property type="entry name" value="PAC"/>
    <property type="match status" value="1"/>
</dbReference>
<evidence type="ECO:0000259" key="2">
    <source>
        <dbReference type="PROSITE" id="PS50887"/>
    </source>
</evidence>
<feature type="domain" description="GGDEF" evidence="2">
    <location>
        <begin position="451"/>
        <end position="578"/>
    </location>
</feature>
<organism evidence="3 4">
    <name type="scientific">Anoxynatronum buryatiense</name>
    <dbReference type="NCBI Taxonomy" id="489973"/>
    <lineage>
        <taxon>Bacteria</taxon>
        <taxon>Bacillati</taxon>
        <taxon>Bacillota</taxon>
        <taxon>Clostridia</taxon>
        <taxon>Eubacteriales</taxon>
        <taxon>Clostridiaceae</taxon>
        <taxon>Anoxynatronum</taxon>
    </lineage>
</organism>
<dbReference type="PANTHER" id="PTHR44757">
    <property type="entry name" value="DIGUANYLATE CYCLASE DGCP"/>
    <property type="match status" value="1"/>
</dbReference>
<dbReference type="SUPFAM" id="SSF55785">
    <property type="entry name" value="PYP-like sensor domain (PAS domain)"/>
    <property type="match status" value="1"/>
</dbReference>